<evidence type="ECO:0000313" key="3">
    <source>
        <dbReference type="Proteomes" id="UP000593574"/>
    </source>
</evidence>
<dbReference type="EMBL" id="JABEZV010000009">
    <property type="protein sequence ID" value="MBA0720124.1"/>
    <property type="molecule type" value="Genomic_DNA"/>
</dbReference>
<keyword evidence="3" id="KW-1185">Reference proteome</keyword>
<reference evidence="2 3" key="1">
    <citation type="journal article" date="2019" name="Genome Biol. Evol.">
        <title>Insights into the evolution of the New World diploid cottons (Gossypium, subgenus Houzingenia) based on genome sequencing.</title>
        <authorList>
            <person name="Grover C.E."/>
            <person name="Arick M.A. 2nd"/>
            <person name="Thrash A."/>
            <person name="Conover J.L."/>
            <person name="Sanders W.S."/>
            <person name="Peterson D.G."/>
            <person name="Frelichowski J.E."/>
            <person name="Scheffler J.A."/>
            <person name="Scheffler B.E."/>
            <person name="Wendel J.F."/>
        </authorList>
    </citation>
    <scope>NUCLEOTIDE SEQUENCE [LARGE SCALE GENOMIC DNA]</scope>
    <source>
        <strain evidence="2">4</strain>
        <tissue evidence="2">Leaf</tissue>
    </source>
</reference>
<protein>
    <submittedName>
        <fullName evidence="2">Uncharacterized protein</fullName>
    </submittedName>
</protein>
<gene>
    <name evidence="2" type="ORF">Golax_007761</name>
</gene>
<comment type="caution">
    <text evidence="2">The sequence shown here is derived from an EMBL/GenBank/DDBJ whole genome shotgun (WGS) entry which is preliminary data.</text>
</comment>
<organism evidence="2 3">
    <name type="scientific">Gossypium laxum</name>
    <dbReference type="NCBI Taxonomy" id="34288"/>
    <lineage>
        <taxon>Eukaryota</taxon>
        <taxon>Viridiplantae</taxon>
        <taxon>Streptophyta</taxon>
        <taxon>Embryophyta</taxon>
        <taxon>Tracheophyta</taxon>
        <taxon>Spermatophyta</taxon>
        <taxon>Magnoliopsida</taxon>
        <taxon>eudicotyledons</taxon>
        <taxon>Gunneridae</taxon>
        <taxon>Pentapetalae</taxon>
        <taxon>rosids</taxon>
        <taxon>malvids</taxon>
        <taxon>Malvales</taxon>
        <taxon>Malvaceae</taxon>
        <taxon>Malvoideae</taxon>
        <taxon>Gossypium</taxon>
    </lineage>
</organism>
<sequence>MEKNLMAKQDLSELGFGKSSEMEASVGKEYSEK</sequence>
<accession>A0A7J9A9D0</accession>
<proteinExistence type="predicted"/>
<dbReference type="Proteomes" id="UP000593574">
    <property type="component" value="Unassembled WGS sequence"/>
</dbReference>
<dbReference type="AlphaFoldDB" id="A0A7J9A9D0"/>
<feature type="region of interest" description="Disordered" evidence="1">
    <location>
        <begin position="1"/>
        <end position="33"/>
    </location>
</feature>
<evidence type="ECO:0000256" key="1">
    <source>
        <dbReference type="SAM" id="MobiDB-lite"/>
    </source>
</evidence>
<evidence type="ECO:0000313" key="2">
    <source>
        <dbReference type="EMBL" id="MBA0720124.1"/>
    </source>
</evidence>
<name>A0A7J9A9D0_9ROSI</name>